<dbReference type="AlphaFoldDB" id="A0A914HWF2"/>
<accession>A0A914HWF2</accession>
<dbReference type="WBParaSite" id="Gr19_v10_g4648.t1">
    <property type="protein sequence ID" value="Gr19_v10_g4648.t1"/>
    <property type="gene ID" value="Gr19_v10_g4648"/>
</dbReference>
<dbReference type="Proteomes" id="UP000887572">
    <property type="component" value="Unplaced"/>
</dbReference>
<protein>
    <submittedName>
        <fullName evidence="2">Uncharacterized protein</fullName>
    </submittedName>
</protein>
<sequence length="85" mass="9380">MADFGPTRLRNVAKATMDALSSEENPNLRKAMSSDAASIWQLAKSFTQKNGQRLKTAGFCVDFGVELFPCVSLFHSDTKLKRILA</sequence>
<keyword evidence="1" id="KW-1185">Reference proteome</keyword>
<organism evidence="1 2">
    <name type="scientific">Globodera rostochiensis</name>
    <name type="common">Golden nematode worm</name>
    <name type="synonym">Heterodera rostochiensis</name>
    <dbReference type="NCBI Taxonomy" id="31243"/>
    <lineage>
        <taxon>Eukaryota</taxon>
        <taxon>Metazoa</taxon>
        <taxon>Ecdysozoa</taxon>
        <taxon>Nematoda</taxon>
        <taxon>Chromadorea</taxon>
        <taxon>Rhabditida</taxon>
        <taxon>Tylenchina</taxon>
        <taxon>Tylenchomorpha</taxon>
        <taxon>Tylenchoidea</taxon>
        <taxon>Heteroderidae</taxon>
        <taxon>Heteroderinae</taxon>
        <taxon>Globodera</taxon>
    </lineage>
</organism>
<evidence type="ECO:0000313" key="1">
    <source>
        <dbReference type="Proteomes" id="UP000887572"/>
    </source>
</evidence>
<proteinExistence type="predicted"/>
<name>A0A914HWF2_GLORO</name>
<reference evidence="2" key="1">
    <citation type="submission" date="2022-11" db="UniProtKB">
        <authorList>
            <consortium name="WormBaseParasite"/>
        </authorList>
    </citation>
    <scope>IDENTIFICATION</scope>
</reference>
<evidence type="ECO:0000313" key="2">
    <source>
        <dbReference type="WBParaSite" id="Gr19_v10_g4648.t1"/>
    </source>
</evidence>